<dbReference type="AlphaFoldDB" id="A0A2G8RVF3"/>
<proteinExistence type="predicted"/>
<keyword evidence="2" id="KW-1185">Reference proteome</keyword>
<reference evidence="1 2" key="1">
    <citation type="journal article" date="2015" name="Sci. Rep.">
        <title>Chromosome-level genome map provides insights into diverse defense mechanisms in the medicinal fungus Ganoderma sinense.</title>
        <authorList>
            <person name="Zhu Y."/>
            <person name="Xu J."/>
            <person name="Sun C."/>
            <person name="Zhou S."/>
            <person name="Xu H."/>
            <person name="Nelson D.R."/>
            <person name="Qian J."/>
            <person name="Song J."/>
            <person name="Luo H."/>
            <person name="Xiang L."/>
            <person name="Li Y."/>
            <person name="Xu Z."/>
            <person name="Ji A."/>
            <person name="Wang L."/>
            <person name="Lu S."/>
            <person name="Hayward A."/>
            <person name="Sun W."/>
            <person name="Li X."/>
            <person name="Schwartz D.C."/>
            <person name="Wang Y."/>
            <person name="Chen S."/>
        </authorList>
    </citation>
    <scope>NUCLEOTIDE SEQUENCE [LARGE SCALE GENOMIC DNA]</scope>
    <source>
        <strain evidence="1 2">ZZ0214-1</strain>
    </source>
</reference>
<dbReference type="InterPro" id="IPR032675">
    <property type="entry name" value="LRR_dom_sf"/>
</dbReference>
<organism evidence="1 2">
    <name type="scientific">Ganoderma sinense ZZ0214-1</name>
    <dbReference type="NCBI Taxonomy" id="1077348"/>
    <lineage>
        <taxon>Eukaryota</taxon>
        <taxon>Fungi</taxon>
        <taxon>Dikarya</taxon>
        <taxon>Basidiomycota</taxon>
        <taxon>Agaricomycotina</taxon>
        <taxon>Agaricomycetes</taxon>
        <taxon>Polyporales</taxon>
        <taxon>Polyporaceae</taxon>
        <taxon>Ganoderma</taxon>
    </lineage>
</organism>
<protein>
    <recommendedName>
        <fullName evidence="3">F-box domain-containing protein</fullName>
    </recommendedName>
</protein>
<dbReference type="EMBL" id="AYKW01000056">
    <property type="protein sequence ID" value="PIL25464.1"/>
    <property type="molecule type" value="Genomic_DNA"/>
</dbReference>
<dbReference type="SUPFAM" id="SSF52047">
    <property type="entry name" value="RNI-like"/>
    <property type="match status" value="1"/>
</dbReference>
<sequence length="430" mass="48873">MSYSTSIRDGPLGILPIDVYEHIMDCVHSSCLEEDEVRTMQMTLYSCALTCRAWHPRSRFLLYQSLMVYSYRVYARNQDAVRRLAHTITLSPFIADLVQHVTVYEVSPSRSGIASTLPLLLVNRLPKLRTMTIQYTCLLVNAAFCHSMASFPALTTVTLSYVMLASVTAFRRLLAALPRLYDLRLDRVAFETRGMWETGALYENQMPRVRWLSIIATQDELPVLPLLARHVERLAISFNVLKGNASLDGLVFDHLTSLTIRSSYGPFVDDVTEFFSRARADMLQTITVTTLEMDMRSIVEDRKLLETFGERCLLEQLAVLRADLRRLESVTVVLVQTQYVDYKEDRVAEILEEWMPAAVKECREALSVLHRRGLLRVAAAAQMGRRQDGALVCVWPEEGAQAVPSYTRQFGVPVLLDAIVNVLEKMPRKT</sequence>
<accession>A0A2G8RVF3</accession>
<evidence type="ECO:0000313" key="1">
    <source>
        <dbReference type="EMBL" id="PIL25464.1"/>
    </source>
</evidence>
<comment type="caution">
    <text evidence="1">The sequence shown here is derived from an EMBL/GenBank/DDBJ whole genome shotgun (WGS) entry which is preliminary data.</text>
</comment>
<evidence type="ECO:0000313" key="2">
    <source>
        <dbReference type="Proteomes" id="UP000230002"/>
    </source>
</evidence>
<name>A0A2G8RVF3_9APHY</name>
<dbReference type="OrthoDB" id="2753739at2759"/>
<dbReference type="Gene3D" id="3.80.10.10">
    <property type="entry name" value="Ribonuclease Inhibitor"/>
    <property type="match status" value="1"/>
</dbReference>
<evidence type="ECO:0008006" key="3">
    <source>
        <dbReference type="Google" id="ProtNLM"/>
    </source>
</evidence>
<gene>
    <name evidence="1" type="ORF">GSI_13354</name>
</gene>
<dbReference type="Proteomes" id="UP000230002">
    <property type="component" value="Unassembled WGS sequence"/>
</dbReference>